<keyword evidence="3" id="KW-1185">Reference proteome</keyword>
<protein>
    <submittedName>
        <fullName evidence="2">Erythromycin esterase family protein</fullName>
    </submittedName>
</protein>
<dbReference type="CDD" id="cd14728">
    <property type="entry name" value="Ere-like"/>
    <property type="match status" value="1"/>
</dbReference>
<dbReference type="Gene3D" id="2.60.120.260">
    <property type="entry name" value="Galactose-binding domain-like"/>
    <property type="match status" value="1"/>
</dbReference>
<proteinExistence type="predicted"/>
<dbReference type="Gene3D" id="3.30.1870.10">
    <property type="entry name" value="EreA-like, domain 2"/>
    <property type="match status" value="1"/>
</dbReference>
<gene>
    <name evidence="2" type="ORF">HKW67_06680</name>
</gene>
<name>A0A6M4ISK2_9BACT</name>
<evidence type="ECO:0000313" key="3">
    <source>
        <dbReference type="Proteomes" id="UP000500938"/>
    </source>
</evidence>
<reference evidence="2 3" key="1">
    <citation type="submission" date="2020-05" db="EMBL/GenBank/DDBJ databases">
        <title>Complete genome sequence of Gemmatimonas greenlandica TET16.</title>
        <authorList>
            <person name="Zeng Y."/>
        </authorList>
    </citation>
    <scope>NUCLEOTIDE SEQUENCE [LARGE SCALE GENOMIC DNA]</scope>
    <source>
        <strain evidence="2 3">TET16</strain>
    </source>
</reference>
<sequence>MLSLRCVLAAVLSVVGSSAASAQQLVNLGFETQGIGGRPSGWGLGGDGFELVADSVSPMEGRFSLRTRWIGPAGYTEDSRKFAVANQPFPVAVAAGRRLRLSGYIRTEGITTGFAGFWMRVDAPNGAAPLAFDNMASRGPRGTTPWTRHVIELPVDSGAGAIYLGLLHPGDGTAWFDSITVEVFGEPMPRTVLSYTPPPRTAEDMSRLLTDAELAVPRDSVVISEDSAYAGWMRKNARPIRSLGATDFSDLQFFKPLLNGKRIVQLGESGHGVAEFSLAKVRLIKYLHEEMDFDVMAFESSTFECDRARKNVQSLSALELMRACIFGVWHADEVVPLFEYIKETQRTTRPLILAGFDEQTSSLTANARPGVLRSLVSTIDTAYARHVYTTDSVFLANRRPEYAAANKDRLVAFYDSLAAFITTHRRAIEAAHRDDPNAAMVGRQAATSMTYFVRQLAAGPNREGTEIRDLGMANNLDFLRDELYPGKKIIVWAHNFHIQHRENTRATAADSSMATARTMGTWVAERHRRELYTIGLFMYRGTAAANDRRPYQIARSRTGSFESILHQASWRYAYVDFSRARRERGTEWMWNRITGLSWGTQPEQFVPRDEYDGVLFIDTVHTPRYR</sequence>
<dbReference type="Gene3D" id="1.20.1440.30">
    <property type="entry name" value="Biosynthetic Protein domain"/>
    <property type="match status" value="1"/>
</dbReference>
<evidence type="ECO:0000256" key="1">
    <source>
        <dbReference type="SAM" id="SignalP"/>
    </source>
</evidence>
<feature type="chain" id="PRO_5027095790" evidence="1">
    <location>
        <begin position="23"/>
        <end position="626"/>
    </location>
</feature>
<dbReference type="InterPro" id="IPR052036">
    <property type="entry name" value="Hydrolase/PRTase-associated"/>
</dbReference>
<dbReference type="KEGG" id="ggr:HKW67_06680"/>
<organism evidence="2 3">
    <name type="scientific">Gemmatimonas groenlandica</name>
    <dbReference type="NCBI Taxonomy" id="2732249"/>
    <lineage>
        <taxon>Bacteria</taxon>
        <taxon>Pseudomonadati</taxon>
        <taxon>Gemmatimonadota</taxon>
        <taxon>Gemmatimonadia</taxon>
        <taxon>Gemmatimonadales</taxon>
        <taxon>Gemmatimonadaceae</taxon>
        <taxon>Gemmatimonas</taxon>
    </lineage>
</organism>
<evidence type="ECO:0000313" key="2">
    <source>
        <dbReference type="EMBL" id="QJR35211.1"/>
    </source>
</evidence>
<dbReference type="AlphaFoldDB" id="A0A6M4ISK2"/>
<keyword evidence="1" id="KW-0732">Signal</keyword>
<dbReference type="EMBL" id="CP053085">
    <property type="protein sequence ID" value="QJR35211.1"/>
    <property type="molecule type" value="Genomic_DNA"/>
</dbReference>
<accession>A0A6M4ISK2</accession>
<dbReference type="PANTHER" id="PTHR31299:SF0">
    <property type="entry name" value="ESTERASE, PUTATIVE (AFU_ORTHOLOGUE AFUA_1G05850)-RELATED"/>
    <property type="match status" value="1"/>
</dbReference>
<feature type="signal peptide" evidence="1">
    <location>
        <begin position="1"/>
        <end position="22"/>
    </location>
</feature>
<dbReference type="PANTHER" id="PTHR31299">
    <property type="entry name" value="ESTERASE, PUTATIVE (AFU_ORTHOLOGUE AFUA_1G05850)-RELATED"/>
    <property type="match status" value="1"/>
</dbReference>
<dbReference type="InterPro" id="IPR007815">
    <property type="entry name" value="Emycin_Estase"/>
</dbReference>
<dbReference type="Gene3D" id="3.40.1660.10">
    <property type="entry name" value="EreA-like (biosynthetic domain)"/>
    <property type="match status" value="1"/>
</dbReference>
<dbReference type="Proteomes" id="UP000500938">
    <property type="component" value="Chromosome"/>
</dbReference>
<dbReference type="Pfam" id="PF05139">
    <property type="entry name" value="Erythro_esteras"/>
    <property type="match status" value="1"/>
</dbReference>
<dbReference type="GO" id="GO:0046677">
    <property type="term" value="P:response to antibiotic"/>
    <property type="evidence" value="ECO:0007669"/>
    <property type="project" value="InterPro"/>
</dbReference>
<dbReference type="RefSeq" id="WP_171224640.1">
    <property type="nucleotide sequence ID" value="NZ_CP053085.1"/>
</dbReference>
<dbReference type="SUPFAM" id="SSF159501">
    <property type="entry name" value="EreA/ChaN-like"/>
    <property type="match status" value="1"/>
</dbReference>